<accession>A0A6J7DDH5</accession>
<evidence type="ECO:0000313" key="2">
    <source>
        <dbReference type="EMBL" id="CAB4789145.1"/>
    </source>
</evidence>
<sequence>MSNLQSLNANVSAFVEDRLINGELCLEVINRFFELAETLIQISQGAMC</sequence>
<dbReference type="EMBL" id="CAFBLJ010000032">
    <property type="protein sequence ID" value="CAB4866885.1"/>
    <property type="molecule type" value="Genomic_DNA"/>
</dbReference>
<name>A0A6J7DDH5_9ZZZZ</name>
<gene>
    <name evidence="1" type="ORF">UFOPK2658_01149</name>
    <name evidence="2" type="ORF">UFOPK2880_01911</name>
    <name evidence="3" type="ORF">UFOPK3304_00783</name>
</gene>
<dbReference type="AlphaFoldDB" id="A0A6J7DDH5"/>
<evidence type="ECO:0000313" key="1">
    <source>
        <dbReference type="EMBL" id="CAB4722581.1"/>
    </source>
</evidence>
<organism evidence="3">
    <name type="scientific">freshwater metagenome</name>
    <dbReference type="NCBI Taxonomy" id="449393"/>
    <lineage>
        <taxon>unclassified sequences</taxon>
        <taxon>metagenomes</taxon>
        <taxon>ecological metagenomes</taxon>
    </lineage>
</organism>
<dbReference type="EMBL" id="CAEZZP010000199">
    <property type="protein sequence ID" value="CAB4789145.1"/>
    <property type="molecule type" value="Genomic_DNA"/>
</dbReference>
<protein>
    <submittedName>
        <fullName evidence="3">Unannotated protein</fullName>
    </submittedName>
</protein>
<evidence type="ECO:0000313" key="3">
    <source>
        <dbReference type="EMBL" id="CAB4866885.1"/>
    </source>
</evidence>
<dbReference type="EMBL" id="CAEZYH010000049">
    <property type="protein sequence ID" value="CAB4722581.1"/>
    <property type="molecule type" value="Genomic_DNA"/>
</dbReference>
<proteinExistence type="predicted"/>
<reference evidence="3" key="1">
    <citation type="submission" date="2020-05" db="EMBL/GenBank/DDBJ databases">
        <authorList>
            <person name="Chiriac C."/>
            <person name="Salcher M."/>
            <person name="Ghai R."/>
            <person name="Kavagutti S V."/>
        </authorList>
    </citation>
    <scope>NUCLEOTIDE SEQUENCE</scope>
</reference>